<feature type="region of interest" description="Disordered" evidence="4">
    <location>
        <begin position="233"/>
        <end position="305"/>
    </location>
</feature>
<protein>
    <submittedName>
        <fullName evidence="5">ISY1-like splicing family protein</fullName>
    </submittedName>
</protein>
<dbReference type="PANTHER" id="PTHR13021">
    <property type="entry name" value="PRE-MRNA-SPLICING FACTOR ISY1"/>
    <property type="match status" value="1"/>
</dbReference>
<reference evidence="6" key="1">
    <citation type="journal article" date="2006" name="PLoS Biol.">
        <title>Macronuclear genome sequence of the ciliate Tetrahymena thermophila, a model eukaryote.</title>
        <authorList>
            <person name="Eisen J.A."/>
            <person name="Coyne R.S."/>
            <person name="Wu M."/>
            <person name="Wu D."/>
            <person name="Thiagarajan M."/>
            <person name="Wortman J.R."/>
            <person name="Badger J.H."/>
            <person name="Ren Q."/>
            <person name="Amedeo P."/>
            <person name="Jones K.M."/>
            <person name="Tallon L.J."/>
            <person name="Delcher A.L."/>
            <person name="Salzberg S.L."/>
            <person name="Silva J.C."/>
            <person name="Haas B.J."/>
            <person name="Majoros W.H."/>
            <person name="Farzad M."/>
            <person name="Carlton J.M."/>
            <person name="Smith R.K. Jr."/>
            <person name="Garg J."/>
            <person name="Pearlman R.E."/>
            <person name="Karrer K.M."/>
            <person name="Sun L."/>
            <person name="Manning G."/>
            <person name="Elde N.C."/>
            <person name="Turkewitz A.P."/>
            <person name="Asai D.J."/>
            <person name="Wilkes D.E."/>
            <person name="Wang Y."/>
            <person name="Cai H."/>
            <person name="Collins K."/>
            <person name="Stewart B.A."/>
            <person name="Lee S.R."/>
            <person name="Wilamowska K."/>
            <person name="Weinberg Z."/>
            <person name="Ruzzo W.L."/>
            <person name="Wloga D."/>
            <person name="Gaertig J."/>
            <person name="Frankel J."/>
            <person name="Tsao C.-C."/>
            <person name="Gorovsky M.A."/>
            <person name="Keeling P.J."/>
            <person name="Waller R.F."/>
            <person name="Patron N.J."/>
            <person name="Cherry J.M."/>
            <person name="Stover N.A."/>
            <person name="Krieger C.J."/>
            <person name="del Toro C."/>
            <person name="Ryder H.F."/>
            <person name="Williamson S.C."/>
            <person name="Barbeau R.A."/>
            <person name="Hamilton E.P."/>
            <person name="Orias E."/>
        </authorList>
    </citation>
    <scope>NUCLEOTIDE SEQUENCE [LARGE SCALE GENOMIC DNA]</scope>
    <source>
        <strain evidence="6">SB210</strain>
    </source>
</reference>
<evidence type="ECO:0000256" key="2">
    <source>
        <dbReference type="ARBA" id="ARBA00007002"/>
    </source>
</evidence>
<dbReference type="RefSeq" id="XP_001019898.2">
    <property type="nucleotide sequence ID" value="XM_001019898.2"/>
</dbReference>
<dbReference type="InParanoid" id="I7MFD3"/>
<dbReference type="EMBL" id="GG662637">
    <property type="protein sequence ID" value="EAR99653.2"/>
    <property type="molecule type" value="Genomic_DNA"/>
</dbReference>
<name>I7MFD3_TETTS</name>
<comment type="similarity">
    <text evidence="2">Belongs to the ISY1 family.</text>
</comment>
<proteinExistence type="inferred from homology"/>
<comment type="subcellular location">
    <subcellularLocation>
        <location evidence="1">Nucleus</location>
    </subcellularLocation>
</comment>
<keyword evidence="6" id="KW-1185">Reference proteome</keyword>
<dbReference type="GO" id="GO:0000350">
    <property type="term" value="P:generation of catalytic spliceosome for second transesterification step"/>
    <property type="evidence" value="ECO:0007669"/>
    <property type="project" value="InterPro"/>
</dbReference>
<evidence type="ECO:0000256" key="3">
    <source>
        <dbReference type="ARBA" id="ARBA00023242"/>
    </source>
</evidence>
<evidence type="ECO:0000313" key="6">
    <source>
        <dbReference type="Proteomes" id="UP000009168"/>
    </source>
</evidence>
<dbReference type="AlphaFoldDB" id="I7MFD3"/>
<gene>
    <name evidence="5" type="ORF">TTHERM_00588910</name>
</gene>
<dbReference type="eggNOG" id="KOG3068">
    <property type="taxonomic scope" value="Eukaryota"/>
</dbReference>
<feature type="compositionally biased region" description="Basic and acidic residues" evidence="4">
    <location>
        <begin position="257"/>
        <end position="275"/>
    </location>
</feature>
<dbReference type="OrthoDB" id="1739576at2759"/>
<evidence type="ECO:0000256" key="4">
    <source>
        <dbReference type="SAM" id="MobiDB-lite"/>
    </source>
</evidence>
<evidence type="ECO:0000256" key="1">
    <source>
        <dbReference type="ARBA" id="ARBA00004123"/>
    </source>
</evidence>
<feature type="compositionally biased region" description="Acidic residues" evidence="4">
    <location>
        <begin position="233"/>
        <end position="245"/>
    </location>
</feature>
<dbReference type="SUPFAM" id="SSF140102">
    <property type="entry name" value="ISY1 domain-like"/>
    <property type="match status" value="1"/>
</dbReference>
<organism evidence="5 6">
    <name type="scientific">Tetrahymena thermophila (strain SB210)</name>
    <dbReference type="NCBI Taxonomy" id="312017"/>
    <lineage>
        <taxon>Eukaryota</taxon>
        <taxon>Sar</taxon>
        <taxon>Alveolata</taxon>
        <taxon>Ciliophora</taxon>
        <taxon>Intramacronucleata</taxon>
        <taxon>Oligohymenophorea</taxon>
        <taxon>Hymenostomatida</taxon>
        <taxon>Tetrahymenina</taxon>
        <taxon>Tetrahymenidae</taxon>
        <taxon>Tetrahymena</taxon>
    </lineage>
</organism>
<dbReference type="STRING" id="312017.I7MFD3"/>
<sequence>MARNEEKAQAMLNRWWSMKKDLNKMTPRERPKTHGRIMQITKLNDCERYRRGILKEINKNVSIIQNAGLGEHRIRELNDEINKLIKEKASYEQRILELGGPDYKSNIEKFFDDEGEVLPGSGDYFYFGAAKDLPGVRELFQKKKPEAPRRNLLEIFKGLDYEEYFGKRDDDDPTLHEEERLVEEKIKEEELNKWIEQNQETIKTKLQKLNPTKQEILQLIEEITYIDSDDEGREYNMDEEDQDQDNDNKQVTKPKKKWEEMNEDEKYVEKKKQELLQKYLGSNNKNTEQQNKQNKQQQPQNEDEAIVEELIQLQREEN</sequence>
<dbReference type="InterPro" id="IPR009360">
    <property type="entry name" value="Isy1"/>
</dbReference>
<feature type="compositionally biased region" description="Low complexity" evidence="4">
    <location>
        <begin position="276"/>
        <end position="300"/>
    </location>
</feature>
<keyword evidence="3" id="KW-0539">Nucleus</keyword>
<dbReference type="Pfam" id="PF06246">
    <property type="entry name" value="Isy1"/>
    <property type="match status" value="1"/>
</dbReference>
<dbReference type="InterPro" id="IPR029012">
    <property type="entry name" value="Helix_hairpin_bin_sf"/>
</dbReference>
<dbReference type="InterPro" id="IPR037200">
    <property type="entry name" value="Isy1_sf"/>
</dbReference>
<accession>I7MFD3</accession>
<dbReference type="Gene3D" id="1.10.287.660">
    <property type="entry name" value="Helix hairpin bin"/>
    <property type="match status" value="1"/>
</dbReference>
<evidence type="ECO:0000313" key="5">
    <source>
        <dbReference type="EMBL" id="EAR99653.2"/>
    </source>
</evidence>
<dbReference type="Proteomes" id="UP000009168">
    <property type="component" value="Unassembled WGS sequence"/>
</dbReference>
<dbReference type="GeneID" id="7831801"/>
<dbReference type="GO" id="GO:0005634">
    <property type="term" value="C:nucleus"/>
    <property type="evidence" value="ECO:0007669"/>
    <property type="project" value="UniProtKB-SubCell"/>
</dbReference>
<dbReference type="FunFam" id="1.10.287.660:FF:000001">
    <property type="entry name" value="pre-mRNA-splicing factor ISY1 homolog"/>
    <property type="match status" value="1"/>
</dbReference>
<dbReference type="KEGG" id="tet:TTHERM_00588910"/>
<dbReference type="FunCoup" id="I7MFD3">
    <property type="interactions" value="519"/>
</dbReference>